<dbReference type="Proteomes" id="UP000516361">
    <property type="component" value="Chromosome"/>
</dbReference>
<keyword evidence="1" id="KW-1133">Transmembrane helix</keyword>
<feature type="transmembrane region" description="Helical" evidence="1">
    <location>
        <begin position="60"/>
        <end position="86"/>
    </location>
</feature>
<evidence type="ECO:0000256" key="1">
    <source>
        <dbReference type="SAM" id="Phobius"/>
    </source>
</evidence>
<feature type="transmembrane region" description="Helical" evidence="1">
    <location>
        <begin position="364"/>
        <end position="386"/>
    </location>
</feature>
<name>A0A7G1G176_9BACT</name>
<accession>A0A7G1G176</accession>
<keyword evidence="3" id="KW-1185">Reference proteome</keyword>
<feature type="transmembrane region" description="Helical" evidence="1">
    <location>
        <begin position="21"/>
        <end position="40"/>
    </location>
</feature>
<organism evidence="2 3">
    <name type="scientific">Tepiditoga spiralis</name>
    <dbReference type="NCBI Taxonomy" id="2108365"/>
    <lineage>
        <taxon>Bacteria</taxon>
        <taxon>Thermotogati</taxon>
        <taxon>Thermotogota</taxon>
        <taxon>Thermotogae</taxon>
        <taxon>Petrotogales</taxon>
        <taxon>Petrotogaceae</taxon>
        <taxon>Tepiditoga</taxon>
    </lineage>
</organism>
<keyword evidence="1" id="KW-0812">Transmembrane</keyword>
<feature type="transmembrane region" description="Helical" evidence="1">
    <location>
        <begin position="333"/>
        <end position="352"/>
    </location>
</feature>
<feature type="transmembrane region" description="Helical" evidence="1">
    <location>
        <begin position="276"/>
        <end position="294"/>
    </location>
</feature>
<evidence type="ECO:0000313" key="3">
    <source>
        <dbReference type="Proteomes" id="UP000516361"/>
    </source>
</evidence>
<sequence length="387" mass="41746">MSTKIKSNSVKKRNIHFDLEPFIFLTIFLAIFIPLGNVMGGSNLFKTLMATAHDLLLNTVFFIMAVAVLTGALGALFSEFGVVYLLNKILKPLMKPLYKLPGAASLGILTTYLSDNPAILSLSKDKEFIKYFERWQVPLLCNMGTAFGMGLIVTTFMIAQSSALGENLVLPVLIGNIGAIVGSVISVRIFSMFTKKFYGEEGEFENTTVSWRKVREGNAGSRFLDALLEGGKTGVDLGLSIIPGVLIISTFVMIVTYGPSDPNIGYQGLAYEGVPVLPWVFGKISGVLEFLFGFHSAKLIAFPLTSLGSTGAAMALIPSFIKEGILTGNDVAVFTALGMTWSGYLSTHIAMMDTLGARKLASKAILSHTIAGLCAGIITHYMYVLFL</sequence>
<feature type="transmembrane region" description="Helical" evidence="1">
    <location>
        <begin position="139"/>
        <end position="162"/>
    </location>
</feature>
<feature type="transmembrane region" description="Helical" evidence="1">
    <location>
        <begin position="301"/>
        <end position="321"/>
    </location>
</feature>
<proteinExistence type="predicted"/>
<dbReference type="AlphaFoldDB" id="A0A7G1G176"/>
<protein>
    <submittedName>
        <fullName evidence="2">Membrane protein</fullName>
    </submittedName>
</protein>
<keyword evidence="1" id="KW-0472">Membrane</keyword>
<dbReference type="EMBL" id="AP018712">
    <property type="protein sequence ID" value="BBE29878.1"/>
    <property type="molecule type" value="Genomic_DNA"/>
</dbReference>
<reference evidence="2 3" key="1">
    <citation type="submission" date="2018-06" db="EMBL/GenBank/DDBJ databases">
        <title>Genome sequencing of Oceanotoga sp. sy52.</title>
        <authorList>
            <person name="Mori K."/>
        </authorList>
    </citation>
    <scope>NUCLEOTIDE SEQUENCE [LARGE SCALE GENOMIC DNA]</scope>
    <source>
        <strain evidence="3">sy52</strain>
    </source>
</reference>
<dbReference type="InParanoid" id="A0A7G1G176"/>
<evidence type="ECO:0000313" key="2">
    <source>
        <dbReference type="EMBL" id="BBE29878.1"/>
    </source>
</evidence>
<feature type="transmembrane region" description="Helical" evidence="1">
    <location>
        <begin position="168"/>
        <end position="190"/>
    </location>
</feature>
<dbReference type="RefSeq" id="WP_232521245.1">
    <property type="nucleotide sequence ID" value="NZ_AP018712.1"/>
</dbReference>
<feature type="transmembrane region" description="Helical" evidence="1">
    <location>
        <begin position="237"/>
        <end position="256"/>
    </location>
</feature>
<gene>
    <name evidence="2" type="ORF">OSSY52_00190</name>
</gene>
<dbReference type="KEGG" id="ocy:OSSY52_00190"/>